<accession>A0A4R5YG68</accession>
<name>A0A4R5YG68_9MICO</name>
<dbReference type="RefSeq" id="WP_133399857.1">
    <property type="nucleotide sequence ID" value="NZ_SMZX01000002.1"/>
</dbReference>
<evidence type="ECO:0000313" key="1">
    <source>
        <dbReference type="EMBL" id="TDL43856.1"/>
    </source>
</evidence>
<gene>
    <name evidence="1" type="ORF">E2R54_11745</name>
</gene>
<dbReference type="AlphaFoldDB" id="A0A4R5YG68"/>
<evidence type="ECO:0000313" key="2">
    <source>
        <dbReference type="Proteomes" id="UP000295633"/>
    </source>
</evidence>
<dbReference type="EMBL" id="SMZX01000002">
    <property type="protein sequence ID" value="TDL43856.1"/>
    <property type="molecule type" value="Genomic_DNA"/>
</dbReference>
<dbReference type="Proteomes" id="UP000295633">
    <property type="component" value="Unassembled WGS sequence"/>
</dbReference>
<comment type="caution">
    <text evidence="1">The sequence shown here is derived from an EMBL/GenBank/DDBJ whole genome shotgun (WGS) entry which is preliminary data.</text>
</comment>
<reference evidence="1 2" key="1">
    <citation type="submission" date="2019-03" db="EMBL/GenBank/DDBJ databases">
        <title>Genome Sequencing and Assembly of Various Microbes Isolated from Partially Reclaimed Soil and Acid Mine Drainage (AMD) Site.</title>
        <authorList>
            <person name="Steinbock B."/>
            <person name="Bechtold R."/>
            <person name="Sevigny J.L."/>
            <person name="Thomas D."/>
            <person name="Cuthill L.R."/>
            <person name="Aveiro Johannsen E.J."/>
            <person name="Thomas K."/>
            <person name="Ghosh A."/>
        </authorList>
    </citation>
    <scope>NUCLEOTIDE SEQUENCE [LARGE SCALE GENOMIC DNA]</scope>
    <source>
        <strain evidence="1 2">F-B2</strain>
    </source>
</reference>
<organism evidence="1 2">
    <name type="scientific">Microbacterium oleivorans</name>
    <dbReference type="NCBI Taxonomy" id="273677"/>
    <lineage>
        <taxon>Bacteria</taxon>
        <taxon>Bacillati</taxon>
        <taxon>Actinomycetota</taxon>
        <taxon>Actinomycetes</taxon>
        <taxon>Micrococcales</taxon>
        <taxon>Microbacteriaceae</taxon>
        <taxon>Microbacterium</taxon>
    </lineage>
</organism>
<sequence>MAAALDGALLDREKDMRAADERALKRLQAAGFAFRTVAQAVAYQDQSRASARAAAAALEARLDYFNGRKTA</sequence>
<protein>
    <submittedName>
        <fullName evidence="1">Uncharacterized protein</fullName>
    </submittedName>
</protein>
<proteinExistence type="predicted"/>